<evidence type="ECO:0000256" key="1">
    <source>
        <dbReference type="ARBA" id="ARBA00004229"/>
    </source>
</evidence>
<dbReference type="GO" id="GO:0005739">
    <property type="term" value="C:mitochondrion"/>
    <property type="evidence" value="ECO:0007669"/>
    <property type="project" value="EnsemblPlants"/>
</dbReference>
<dbReference type="Gene3D" id="3.90.1010.10">
    <property type="match status" value="1"/>
</dbReference>
<dbReference type="OrthoDB" id="411584at2759"/>
<evidence type="ECO:0000256" key="2">
    <source>
        <dbReference type="ARBA" id="ARBA00022528"/>
    </source>
</evidence>
<keyword evidence="2" id="KW-0150">Chloroplast</keyword>
<evidence type="ECO:0000256" key="4">
    <source>
        <dbReference type="ARBA" id="ARBA00022946"/>
    </source>
</evidence>
<sequence length="343" mass="38249">MSICSSFRAFHPSITRKLYLKKPIRFTARFISITPYYSPSSSKKKSPKPISPLTPVCVQSVEQLPPKLQNIIRLFDTVKDPRAKYEQLLYYGKQLSPMAEEYKTPENKVLGCVSQVWVRAFLDDEKRNVFFEADSDSGLTKGLAALLVEAFSGHPPSDIVGVSPEFIQMLGLKQSLTPSRNNGFLNMLKLMQRKALELFMDSQGMSTREGGASPAENPGIDGGLMADDEGEEMNLESDEDEDDGEACPLLGRADRIREKLMRGLDPVDLDIEDYSHAHAGHVGSRVSRGGETHFNLKIVSKKFEGKSLIKRHRLVYDLLQDEMEAGLHAISIEAKTPSEVDGR</sequence>
<feature type="domain" description="Fe-S metabolism associated" evidence="6">
    <location>
        <begin position="74"/>
        <end position="193"/>
    </location>
</feature>
<evidence type="ECO:0000259" key="6">
    <source>
        <dbReference type="Pfam" id="PF02657"/>
    </source>
</evidence>
<reference evidence="7" key="1">
    <citation type="submission" date="2019-09" db="EMBL/GenBank/DDBJ databases">
        <authorList>
            <person name="Zhang L."/>
        </authorList>
    </citation>
    <scope>NUCLEOTIDE SEQUENCE</scope>
</reference>
<feature type="compositionally biased region" description="Acidic residues" evidence="5">
    <location>
        <begin position="226"/>
        <end position="245"/>
    </location>
</feature>
<dbReference type="Pfam" id="PF01722">
    <property type="entry name" value="BolA"/>
    <property type="match status" value="1"/>
</dbReference>
<evidence type="ECO:0000313" key="7">
    <source>
        <dbReference type="EMBL" id="VVW67347.1"/>
    </source>
</evidence>
<dbReference type="Gene3D" id="3.30.300.90">
    <property type="entry name" value="BolA-like"/>
    <property type="match status" value="1"/>
</dbReference>
<dbReference type="PANTHER" id="PTHR46230">
    <property type="match status" value="1"/>
</dbReference>
<dbReference type="FunFam" id="3.30.300.90:FF:000004">
    <property type="entry name" value="SufE-like protein, chloroplastic"/>
    <property type="match status" value="1"/>
</dbReference>
<dbReference type="Pfam" id="PF02657">
    <property type="entry name" value="SufE"/>
    <property type="match status" value="1"/>
</dbReference>
<dbReference type="GO" id="GO:0016226">
    <property type="term" value="P:iron-sulfur cluster assembly"/>
    <property type="evidence" value="ECO:0007669"/>
    <property type="project" value="TreeGrafter"/>
</dbReference>
<accession>A0A5K1G2V3</accession>
<organism evidence="7">
    <name type="scientific">Nymphaea colorata</name>
    <name type="common">pocket water lily</name>
    <dbReference type="NCBI Taxonomy" id="210225"/>
    <lineage>
        <taxon>Eukaryota</taxon>
        <taxon>Viridiplantae</taxon>
        <taxon>Streptophyta</taxon>
        <taxon>Embryophyta</taxon>
        <taxon>Tracheophyta</taxon>
        <taxon>Spermatophyta</taxon>
        <taxon>Magnoliopsida</taxon>
        <taxon>Nymphaeales</taxon>
        <taxon>Nymphaeaceae</taxon>
        <taxon>Nymphaea</taxon>
    </lineage>
</organism>
<dbReference type="Gramene" id="NC8G0216260.1">
    <property type="protein sequence ID" value="NC8G0216260.1:cds"/>
    <property type="gene ID" value="NC8G0216260"/>
</dbReference>
<dbReference type="GO" id="GO:0008047">
    <property type="term" value="F:enzyme activator activity"/>
    <property type="evidence" value="ECO:0007669"/>
    <property type="project" value="EnsemblPlants"/>
</dbReference>
<comment type="subcellular location">
    <subcellularLocation>
        <location evidence="1">Plastid</location>
        <location evidence="1">Chloroplast</location>
    </subcellularLocation>
</comment>
<dbReference type="InterPro" id="IPR036065">
    <property type="entry name" value="BolA-like_sf"/>
</dbReference>
<keyword evidence="3" id="KW-0934">Plastid</keyword>
<dbReference type="SUPFAM" id="SSF82649">
    <property type="entry name" value="SufE/NifU"/>
    <property type="match status" value="1"/>
</dbReference>
<evidence type="ECO:0000256" key="3">
    <source>
        <dbReference type="ARBA" id="ARBA00022640"/>
    </source>
</evidence>
<dbReference type="InterPro" id="IPR002634">
    <property type="entry name" value="BolA"/>
</dbReference>
<dbReference type="OMA" id="DSQFKTR"/>
<keyword evidence="4" id="KW-0809">Transit peptide</keyword>
<dbReference type="InterPro" id="IPR003808">
    <property type="entry name" value="Fe-S_metab-assoc_dom"/>
</dbReference>
<dbReference type="PANTHER" id="PTHR46230:SF3">
    <property type="entry name" value="SUFE-LIKE PROTEIN 1, CHLOROPLASTIC_MITOCHONDRIAL"/>
    <property type="match status" value="1"/>
</dbReference>
<dbReference type="AlphaFoldDB" id="A0A5K1G2V3"/>
<dbReference type="GO" id="GO:0009570">
    <property type="term" value="C:chloroplast stroma"/>
    <property type="evidence" value="ECO:0007669"/>
    <property type="project" value="EnsemblPlants"/>
</dbReference>
<dbReference type="EMBL" id="LR721786">
    <property type="protein sequence ID" value="VVW67347.1"/>
    <property type="molecule type" value="Genomic_DNA"/>
</dbReference>
<name>A0A5K1G2V3_9MAGN</name>
<dbReference type="SUPFAM" id="SSF82657">
    <property type="entry name" value="BolA-like"/>
    <property type="match status" value="1"/>
</dbReference>
<proteinExistence type="predicted"/>
<evidence type="ECO:0000256" key="5">
    <source>
        <dbReference type="SAM" id="MobiDB-lite"/>
    </source>
</evidence>
<feature type="region of interest" description="Disordered" evidence="5">
    <location>
        <begin position="205"/>
        <end position="246"/>
    </location>
</feature>
<gene>
    <name evidence="7" type="ORF">NYM_LOCUS25550</name>
</gene>
<protein>
    <recommendedName>
        <fullName evidence="6">Fe-S metabolism associated domain-containing protein</fullName>
    </recommendedName>
</protein>
<dbReference type="GO" id="GO:0009793">
    <property type="term" value="P:embryo development ending in seed dormancy"/>
    <property type="evidence" value="ECO:0007669"/>
    <property type="project" value="EnsemblPlants"/>
</dbReference>